<accession>A0A2S7J3T6</accession>
<dbReference type="EMBL" id="PTRC01000008">
    <property type="protein sequence ID" value="PQA74895.1"/>
    <property type="molecule type" value="Genomic_DNA"/>
</dbReference>
<reference evidence="1 2" key="1">
    <citation type="submission" date="2018-02" db="EMBL/GenBank/DDBJ databases">
        <title>Draft genome sequence of Ochrobactrum oryzae found in Brazil.</title>
        <authorList>
            <person name="Cerdeira L."/>
            <person name="Andrade F."/>
            <person name="Zacariotto T."/>
            <person name="Barbosa B."/>
            <person name="Santos S."/>
            <person name="Cassetari V."/>
            <person name="Lincopan N."/>
        </authorList>
    </citation>
    <scope>NUCLEOTIDE SEQUENCE [LARGE SCALE GENOMIC DNA]</scope>
    <source>
        <strain evidence="1 2">OA447</strain>
    </source>
</reference>
<gene>
    <name evidence="1" type="ORF">C3731_04630</name>
</gene>
<keyword evidence="2" id="KW-1185">Reference proteome</keyword>
<name>A0A2S7J3T6_9HYPH</name>
<dbReference type="AlphaFoldDB" id="A0A2S7J3T6"/>
<organism evidence="1 2">
    <name type="scientific">Brucella oryzae</name>
    <dbReference type="NCBI Taxonomy" id="335286"/>
    <lineage>
        <taxon>Bacteria</taxon>
        <taxon>Pseudomonadati</taxon>
        <taxon>Pseudomonadota</taxon>
        <taxon>Alphaproteobacteria</taxon>
        <taxon>Hyphomicrobiales</taxon>
        <taxon>Brucellaceae</taxon>
        <taxon>Brucella/Ochrobactrum group</taxon>
        <taxon>Brucella</taxon>
    </lineage>
</organism>
<evidence type="ECO:0000313" key="1">
    <source>
        <dbReference type="EMBL" id="PQA74895.1"/>
    </source>
</evidence>
<comment type="caution">
    <text evidence="1">The sequence shown here is derived from an EMBL/GenBank/DDBJ whole genome shotgun (WGS) entry which is preliminary data.</text>
</comment>
<dbReference type="Proteomes" id="UP000238493">
    <property type="component" value="Unassembled WGS sequence"/>
</dbReference>
<sequence length="121" mass="13634">MRVTLETGRATGLGNLQNVERGNIGLVPCVSETLLPASLVTSADLAPPMRHGADFLLRLHPFSGWNGFKNKARLFFDRFDARLRKRFAPVSKGTEMYRTKQAYFRDLNGILSGMFNCRMPQ</sequence>
<evidence type="ECO:0000313" key="2">
    <source>
        <dbReference type="Proteomes" id="UP000238493"/>
    </source>
</evidence>
<proteinExistence type="predicted"/>
<protein>
    <submittedName>
        <fullName evidence="1">Uncharacterized protein</fullName>
    </submittedName>
</protein>